<feature type="transmembrane region" description="Helical" evidence="1">
    <location>
        <begin position="29"/>
        <end position="51"/>
    </location>
</feature>
<dbReference type="SUPFAM" id="SSF56672">
    <property type="entry name" value="DNA/RNA polymerases"/>
    <property type="match status" value="1"/>
</dbReference>
<feature type="transmembrane region" description="Helical" evidence="1">
    <location>
        <begin position="71"/>
        <end position="98"/>
    </location>
</feature>
<organism evidence="3 4">
    <name type="scientific">Rotaria socialis</name>
    <dbReference type="NCBI Taxonomy" id="392032"/>
    <lineage>
        <taxon>Eukaryota</taxon>
        <taxon>Metazoa</taxon>
        <taxon>Spiralia</taxon>
        <taxon>Gnathifera</taxon>
        <taxon>Rotifera</taxon>
        <taxon>Eurotatoria</taxon>
        <taxon>Bdelloidea</taxon>
        <taxon>Philodinida</taxon>
        <taxon>Philodinidae</taxon>
        <taxon>Rotaria</taxon>
    </lineage>
</organism>
<gene>
    <name evidence="3" type="ORF">TSG867_LOCUS22476</name>
</gene>
<dbReference type="PROSITE" id="PS50878">
    <property type="entry name" value="RT_POL"/>
    <property type="match status" value="1"/>
</dbReference>
<dbReference type="EMBL" id="CAJOBQ010001836">
    <property type="protein sequence ID" value="CAF4519579.1"/>
    <property type="molecule type" value="Genomic_DNA"/>
</dbReference>
<name>A0A820WLY5_9BILA</name>
<dbReference type="PANTHER" id="PTHR21301:SF10">
    <property type="entry name" value="REVERSE TRANSCRIPTASE DOMAIN-CONTAINING PROTEIN"/>
    <property type="match status" value="1"/>
</dbReference>
<feature type="transmembrane region" description="Helical" evidence="1">
    <location>
        <begin position="110"/>
        <end position="133"/>
    </location>
</feature>
<sequence length="1131" mass="130700">MADIEAARGQPSKTNTEEKLPLDLIPKSLMVVLGSTYCLVLLCLLLVIPILELAIGASYRDQCTINSNIPVYLIVTGACGMATIILTLVLVAGFIFVIQRQSIVGTFAMGCITIIIMMFISLMSFFLFIWFIVGNVWIFGAKQNVQYDNPAASNYCNRTLYEFAFSQCHWFFTCCPTELFARFPNSNIYLKLHSILILLFKSLRLLEFIFQVIFYTERVKFLSSHSIQHYFRSKYSLQVSFNFQKASFAQVVHLNNISDKSILGITVYPSFLYCKLLDRNNLLNLNVNLKTLCIVQPAELKNISDSDLHKKISDEISIIINEIDKGKVTSVTERHITKLNKLRELKNFSEDIKHSSTTISPIKNYSKRVLTRDETLALENGLDFIFPSLKFDDETFIANIETLFVNLLGYCSEKTDYDELDLDERISYNLTPEQLCLATKLRKSCDTFRQHARKSISRYKKEIDPIVKTLKNLSKDKTIYITRPDKVRAVVILERSDYLTKMELILNEPKTFKQLDEDPTIQKEDKLQRKLLHLKNIGFLTDSEYKFTRPVGSQPGKAYGLPKIHKDGVPLRPIISACGTFNYKLSKLLANKLKHLRTSPTIVIDTFKFVKELQNLKLNTTNIKMVSFDIVSLFTRVPLARTIDLILDKMYGPIHTCSFSELKRTDWCSKCQHRYELKWLLDISTKDSHLIFNEKLYCQTEGVAMGSPLGPLFADIYINYLESKLKRRLDENGVLYWKRFVDDCFVLVNDNADINKLLDILNSFDVDIQFTVETEKNNSISFLDILITRTNFNVNETDLNTLPIELLHSFLRITKERLSIVSVEKYEQLLNLLRLQYPRNKLNNQKSSLLLPFLYPSPIALVSSSCILLTSIQKTDETSTNYQKHPNVDEHIILSEHATIVVQLLHRYLLAYRDSQPIDQINFGMTQLNYLQQEISSLIYKPNFTEVICYAFDNVISETSLEISPDYFTSLRKILKLNRVQEILLVFALHDSIHVKFQALARGHLLNCLREFFQTISNTYESNLFSTSIYRKPTFTGLLLKWNSYVPHSYKVSAISSMIYRAIKICSSYSSMHIEFEYIQNLALKKKNDYPLKFVQNQIKKTLNRHFEGLNKISNETLTKPDELDNKEMKK</sequence>
<feature type="domain" description="Reverse transcriptase" evidence="2">
    <location>
        <begin position="542"/>
        <end position="806"/>
    </location>
</feature>
<keyword evidence="1" id="KW-1133">Transmembrane helix</keyword>
<protein>
    <recommendedName>
        <fullName evidence="2">Reverse transcriptase domain-containing protein</fullName>
    </recommendedName>
</protein>
<feature type="non-terminal residue" evidence="3">
    <location>
        <position position="1131"/>
    </location>
</feature>
<keyword evidence="1" id="KW-0472">Membrane</keyword>
<proteinExistence type="predicted"/>
<dbReference type="Proteomes" id="UP000663862">
    <property type="component" value="Unassembled WGS sequence"/>
</dbReference>
<dbReference type="InterPro" id="IPR043502">
    <property type="entry name" value="DNA/RNA_pol_sf"/>
</dbReference>
<evidence type="ECO:0000313" key="3">
    <source>
        <dbReference type="EMBL" id="CAF4519579.1"/>
    </source>
</evidence>
<accession>A0A820WLY5</accession>
<evidence type="ECO:0000259" key="2">
    <source>
        <dbReference type="PROSITE" id="PS50878"/>
    </source>
</evidence>
<comment type="caution">
    <text evidence="3">The sequence shown here is derived from an EMBL/GenBank/DDBJ whole genome shotgun (WGS) entry which is preliminary data.</text>
</comment>
<dbReference type="AlphaFoldDB" id="A0A820WLY5"/>
<dbReference type="Pfam" id="PF00078">
    <property type="entry name" value="RVT_1"/>
    <property type="match status" value="1"/>
</dbReference>
<reference evidence="3" key="1">
    <citation type="submission" date="2021-02" db="EMBL/GenBank/DDBJ databases">
        <authorList>
            <person name="Nowell W R."/>
        </authorList>
    </citation>
    <scope>NUCLEOTIDE SEQUENCE</scope>
</reference>
<keyword evidence="1" id="KW-0812">Transmembrane</keyword>
<evidence type="ECO:0000313" key="4">
    <source>
        <dbReference type="Proteomes" id="UP000663862"/>
    </source>
</evidence>
<dbReference type="PANTHER" id="PTHR21301">
    <property type="entry name" value="REVERSE TRANSCRIPTASE"/>
    <property type="match status" value="1"/>
</dbReference>
<evidence type="ECO:0000256" key="1">
    <source>
        <dbReference type="SAM" id="Phobius"/>
    </source>
</evidence>
<dbReference type="InterPro" id="IPR000477">
    <property type="entry name" value="RT_dom"/>
</dbReference>
<dbReference type="Pfam" id="PF26215">
    <property type="entry name" value="HTH_animal"/>
    <property type="match status" value="1"/>
</dbReference>
<dbReference type="InterPro" id="IPR058912">
    <property type="entry name" value="HTH_animal"/>
</dbReference>